<proteinExistence type="predicted"/>
<dbReference type="EMBL" id="LR778114">
    <property type="protein sequence ID" value="CAB1128663.1"/>
    <property type="molecule type" value="Genomic_DNA"/>
</dbReference>
<evidence type="ECO:0000313" key="3">
    <source>
        <dbReference type="EMBL" id="CAB1128663.1"/>
    </source>
</evidence>
<name>A0A6F8ZG69_9FIRM</name>
<dbReference type="InterPro" id="IPR001478">
    <property type="entry name" value="PDZ"/>
</dbReference>
<dbReference type="SMART" id="SM00228">
    <property type="entry name" value="PDZ"/>
    <property type="match status" value="1"/>
</dbReference>
<dbReference type="Pfam" id="PF05580">
    <property type="entry name" value="Peptidase_S55"/>
    <property type="match status" value="1"/>
</dbReference>
<evidence type="ECO:0000256" key="1">
    <source>
        <dbReference type="SAM" id="MobiDB-lite"/>
    </source>
</evidence>
<dbReference type="SUPFAM" id="SSF50494">
    <property type="entry name" value="Trypsin-like serine proteases"/>
    <property type="match status" value="1"/>
</dbReference>
<sequence length="394" mass="41695">MQTEQAVRRRRRARVRRGTALAAALFGWLLTATPAVPAGPRGWLPAAAGLYGTAWWQRPAARAAGGLPRRVRLGGLSIGVVVRVRGLVVLGVDGQDPAARAGIRPGEVITAAQGQPLRSRAQLAALTAAAGRAHRGVELEVADGGSLHRIRVRPVRAPGTRGWRLGVTVQARFSGVGTLSFWSADGRRFVALGHSVVRAAAGPVPVEGAAYPARVVDIVPSTPGEPGEKIGVLNDPPQPLGRVERNGRFGISGRTEGTAPGSPLLPLAAPTEVHPGPAWLYTALRGSRPQRFRVRVLMTLPQDRPRQRGILFQVTDPRLLSAAGGIVQGMSGSPLVQDGRVIGAVTHVLVNRPQLGYACYAAWMARDAGWGQHPGTQNAKTFPGRQESRRPAPN</sequence>
<dbReference type="Gene3D" id="2.30.42.10">
    <property type="match status" value="1"/>
</dbReference>
<dbReference type="InterPro" id="IPR008763">
    <property type="entry name" value="Peptidase_S55"/>
</dbReference>
<keyword evidence="4" id="KW-1185">Reference proteome</keyword>
<evidence type="ECO:0000259" key="2">
    <source>
        <dbReference type="PROSITE" id="PS51494"/>
    </source>
</evidence>
<feature type="domain" description="Peptidase S55" evidence="2">
    <location>
        <begin position="146"/>
        <end position="380"/>
    </location>
</feature>
<reference evidence="3 4" key="1">
    <citation type="submission" date="2020-02" db="EMBL/GenBank/DDBJ databases">
        <authorList>
            <person name="Hogendoorn C."/>
        </authorList>
    </citation>
    <scope>NUCLEOTIDE SEQUENCE [LARGE SCALE GENOMIC DNA]</scope>
    <source>
        <strain evidence="3">R501</strain>
    </source>
</reference>
<gene>
    <name evidence="3" type="ORF">R50_1157</name>
</gene>
<organism evidence="3 4">
    <name type="scientific">Candidatus Hydrogenisulfobacillus filiaventi</name>
    <dbReference type="NCBI Taxonomy" id="2707344"/>
    <lineage>
        <taxon>Bacteria</taxon>
        <taxon>Bacillati</taxon>
        <taxon>Bacillota</taxon>
        <taxon>Clostridia</taxon>
        <taxon>Eubacteriales</taxon>
        <taxon>Clostridiales Family XVII. Incertae Sedis</taxon>
        <taxon>Candidatus Hydrogenisulfobacillus</taxon>
    </lineage>
</organism>
<feature type="region of interest" description="Disordered" evidence="1">
    <location>
        <begin position="374"/>
        <end position="394"/>
    </location>
</feature>
<dbReference type="Pfam" id="PF13180">
    <property type="entry name" value="PDZ_2"/>
    <property type="match status" value="1"/>
</dbReference>
<dbReference type="PROSITE" id="PS51494">
    <property type="entry name" value="SPOIVB"/>
    <property type="match status" value="1"/>
</dbReference>
<dbReference type="Proteomes" id="UP000503399">
    <property type="component" value="Chromosome"/>
</dbReference>
<dbReference type="InterPro" id="IPR036034">
    <property type="entry name" value="PDZ_sf"/>
</dbReference>
<evidence type="ECO:0000313" key="4">
    <source>
        <dbReference type="Proteomes" id="UP000503399"/>
    </source>
</evidence>
<dbReference type="KEGG" id="hfv:R50_1157"/>
<accession>A0A6F8ZG69</accession>
<dbReference type="SUPFAM" id="SSF50156">
    <property type="entry name" value="PDZ domain-like"/>
    <property type="match status" value="1"/>
</dbReference>
<protein>
    <submittedName>
        <fullName evidence="3">Stage IV sporulation protein B</fullName>
    </submittedName>
</protein>
<dbReference type="AlphaFoldDB" id="A0A6F8ZG69"/>
<dbReference type="InterPro" id="IPR009003">
    <property type="entry name" value="Peptidase_S1_PA"/>
</dbReference>